<evidence type="ECO:0000313" key="10">
    <source>
        <dbReference type="Proteomes" id="UP001295740"/>
    </source>
</evidence>
<feature type="transmembrane region" description="Helical" evidence="7">
    <location>
        <begin position="157"/>
        <end position="178"/>
    </location>
</feature>
<comment type="caution">
    <text evidence="9">The sequence shown here is derived from an EMBL/GenBank/DDBJ whole genome shotgun (WGS) entry which is preliminary data.</text>
</comment>
<feature type="transmembrane region" description="Helical" evidence="7">
    <location>
        <begin position="12"/>
        <end position="30"/>
    </location>
</feature>
<evidence type="ECO:0000256" key="1">
    <source>
        <dbReference type="ARBA" id="ARBA00004141"/>
    </source>
</evidence>
<feature type="transmembrane region" description="Helical" evidence="7">
    <location>
        <begin position="50"/>
        <end position="71"/>
    </location>
</feature>
<keyword evidence="10" id="KW-1185">Reference proteome</keyword>
<dbReference type="InterPro" id="IPR049326">
    <property type="entry name" value="Rhodopsin_dom_fungi"/>
</dbReference>
<dbReference type="Pfam" id="PF20684">
    <property type="entry name" value="Fung_rhodopsin"/>
    <property type="match status" value="1"/>
</dbReference>
<dbReference type="GO" id="GO:0016020">
    <property type="term" value="C:membrane"/>
    <property type="evidence" value="ECO:0007669"/>
    <property type="project" value="UniProtKB-SubCell"/>
</dbReference>
<dbReference type="EMBL" id="CAUWAG010000012">
    <property type="protein sequence ID" value="CAJ2508865.1"/>
    <property type="molecule type" value="Genomic_DNA"/>
</dbReference>
<feature type="region of interest" description="Disordered" evidence="6">
    <location>
        <begin position="326"/>
        <end position="372"/>
    </location>
</feature>
<protein>
    <submittedName>
        <fullName evidence="9">Uu.00g138910.m01.CDS01</fullName>
    </submittedName>
</protein>
<dbReference type="InterPro" id="IPR052337">
    <property type="entry name" value="SAT4-like"/>
</dbReference>
<dbReference type="PANTHER" id="PTHR33048:SF129">
    <property type="entry name" value="INTEGRAL MEMBRANE PROTEIN-RELATED"/>
    <property type="match status" value="1"/>
</dbReference>
<feature type="transmembrane region" description="Helical" evidence="7">
    <location>
        <begin position="126"/>
        <end position="145"/>
    </location>
</feature>
<dbReference type="AlphaFoldDB" id="A0AAI8VPV6"/>
<reference evidence="9" key="1">
    <citation type="submission" date="2023-10" db="EMBL/GenBank/DDBJ databases">
        <authorList>
            <person name="Hackl T."/>
        </authorList>
    </citation>
    <scope>NUCLEOTIDE SEQUENCE</scope>
</reference>
<evidence type="ECO:0000256" key="7">
    <source>
        <dbReference type="SAM" id="Phobius"/>
    </source>
</evidence>
<evidence type="ECO:0000256" key="5">
    <source>
        <dbReference type="ARBA" id="ARBA00038359"/>
    </source>
</evidence>
<evidence type="ECO:0000256" key="3">
    <source>
        <dbReference type="ARBA" id="ARBA00022989"/>
    </source>
</evidence>
<comment type="subcellular location">
    <subcellularLocation>
        <location evidence="1">Membrane</location>
        <topology evidence="1">Multi-pass membrane protein</topology>
    </subcellularLocation>
</comment>
<sequence>MISSRLRPQSHLVLTQIYAPASFLFDIGTMGVSDILKQRALESGSRQGSVWAVALSFIVFTMFVMAVRIHVRLAVIKSVGVDDVFMIIGTVFAFGLSAASMISAWYEDQLILEEMTPMLQAVYSTRLLYVVSVMFVKLSLLVFYLRLDRRPCMRYTVYFLMFVVVGFSIASFFILTFTCYPPEMFWDMTGTVKGSCINAKSQQAFYDANGVLNIIIDLAIYVTPMPMFWNIQISLRQKLALTAIFGLGIVAVAAGCVRFAYVRLLSNTTDMYFYLADSLSWCEIEIYVAIFCGSASTFKILLRNYLPSILGSSAMKNNKYDNKYGKAASGSGQSRGYQGLGGKDKTGRTTISGGTTDVPRNDSEEFIIQNPSAGRIRVETEFRLEAMHRDDERRGSESSEV</sequence>
<feature type="transmembrane region" description="Helical" evidence="7">
    <location>
        <begin position="241"/>
        <end position="264"/>
    </location>
</feature>
<keyword evidence="3 7" id="KW-1133">Transmembrane helix</keyword>
<dbReference type="Proteomes" id="UP001295740">
    <property type="component" value="Unassembled WGS sequence"/>
</dbReference>
<evidence type="ECO:0000259" key="8">
    <source>
        <dbReference type="Pfam" id="PF20684"/>
    </source>
</evidence>
<feature type="transmembrane region" description="Helical" evidence="7">
    <location>
        <begin position="83"/>
        <end position="106"/>
    </location>
</feature>
<gene>
    <name evidence="9" type="ORF">KHLLAP_LOCUS9333</name>
</gene>
<evidence type="ECO:0000313" key="9">
    <source>
        <dbReference type="EMBL" id="CAJ2508865.1"/>
    </source>
</evidence>
<feature type="domain" description="Rhodopsin" evidence="8">
    <location>
        <begin position="67"/>
        <end position="303"/>
    </location>
</feature>
<evidence type="ECO:0000256" key="4">
    <source>
        <dbReference type="ARBA" id="ARBA00023136"/>
    </source>
</evidence>
<feature type="transmembrane region" description="Helical" evidence="7">
    <location>
        <begin position="210"/>
        <end position="229"/>
    </location>
</feature>
<evidence type="ECO:0000256" key="2">
    <source>
        <dbReference type="ARBA" id="ARBA00022692"/>
    </source>
</evidence>
<organism evidence="9 10">
    <name type="scientific">Anthostomella pinea</name>
    <dbReference type="NCBI Taxonomy" id="933095"/>
    <lineage>
        <taxon>Eukaryota</taxon>
        <taxon>Fungi</taxon>
        <taxon>Dikarya</taxon>
        <taxon>Ascomycota</taxon>
        <taxon>Pezizomycotina</taxon>
        <taxon>Sordariomycetes</taxon>
        <taxon>Xylariomycetidae</taxon>
        <taxon>Xylariales</taxon>
        <taxon>Xylariaceae</taxon>
        <taxon>Anthostomella</taxon>
    </lineage>
</organism>
<name>A0AAI8VPV6_9PEZI</name>
<dbReference type="PANTHER" id="PTHR33048">
    <property type="entry name" value="PTH11-LIKE INTEGRAL MEMBRANE PROTEIN (AFU_ORTHOLOGUE AFUA_5G11245)"/>
    <property type="match status" value="1"/>
</dbReference>
<evidence type="ECO:0000256" key="6">
    <source>
        <dbReference type="SAM" id="MobiDB-lite"/>
    </source>
</evidence>
<keyword evidence="4 7" id="KW-0472">Membrane</keyword>
<proteinExistence type="inferred from homology"/>
<keyword evidence="2 7" id="KW-0812">Transmembrane</keyword>
<accession>A0AAI8VPV6</accession>
<comment type="similarity">
    <text evidence="5">Belongs to the SAT4 family.</text>
</comment>